<dbReference type="SUPFAM" id="SSF51905">
    <property type="entry name" value="FAD/NAD(P)-binding domain"/>
    <property type="match status" value="1"/>
</dbReference>
<keyword evidence="2" id="KW-0285">Flavoprotein</keyword>
<keyword evidence="8" id="KW-1185">Reference proteome</keyword>
<name>A0A657LL52_9HYPH</name>
<evidence type="ECO:0000256" key="3">
    <source>
        <dbReference type="ARBA" id="ARBA00022827"/>
    </source>
</evidence>
<proteinExistence type="predicted"/>
<evidence type="ECO:0000256" key="5">
    <source>
        <dbReference type="ARBA" id="ARBA00023033"/>
    </source>
</evidence>
<keyword evidence="3" id="KW-0274">FAD</keyword>
<dbReference type="PANTHER" id="PTHR13789:SF318">
    <property type="entry name" value="GERANYLGERANYL DIPHOSPHATE REDUCTASE"/>
    <property type="match status" value="1"/>
</dbReference>
<protein>
    <submittedName>
        <fullName evidence="7">Salicylate hydroxylase</fullName>
    </submittedName>
</protein>
<dbReference type="GO" id="GO:0004497">
    <property type="term" value="F:monooxygenase activity"/>
    <property type="evidence" value="ECO:0007669"/>
    <property type="project" value="UniProtKB-KW"/>
</dbReference>
<dbReference type="GO" id="GO:0071949">
    <property type="term" value="F:FAD binding"/>
    <property type="evidence" value="ECO:0007669"/>
    <property type="project" value="InterPro"/>
</dbReference>
<dbReference type="PRINTS" id="PR00420">
    <property type="entry name" value="RNGMNOXGNASE"/>
</dbReference>
<dbReference type="EMBL" id="LSRP01000151">
    <property type="protein sequence ID" value="OJF89995.1"/>
    <property type="molecule type" value="Genomic_DNA"/>
</dbReference>
<evidence type="ECO:0000256" key="4">
    <source>
        <dbReference type="ARBA" id="ARBA00023002"/>
    </source>
</evidence>
<comment type="cofactor">
    <cofactor evidence="1">
        <name>FAD</name>
        <dbReference type="ChEBI" id="CHEBI:57692"/>
    </cofactor>
</comment>
<dbReference type="RefSeq" id="WP_071835827.1">
    <property type="nucleotide sequence ID" value="NZ_LSRP01000151.1"/>
</dbReference>
<dbReference type="PANTHER" id="PTHR13789">
    <property type="entry name" value="MONOOXYGENASE"/>
    <property type="match status" value="1"/>
</dbReference>
<sequence>MPESVSIAIVGAGIAGLTAALSLASRGFSVDIIEQAAELSSIGAGLQLSPNATGILARLGLLPALEAVWTEPNVIALVDGRTLKPLAQVPSGAFARNRWKAPYGVLHRASLQRILIEAVARQPLCRLHLGQKLETADPQSIAALTGQAAGLIIGADGVWSSVRTQVAEAGRALFSGHVAFRLTVGWDAAPSLLDPGRVIAFLGRKAHLVAYPLRDAKLFNLVAITKGLSGQSLSWDGSAAGARQSELLAALSGWHPDLRRLIGLSPEPTFWPLHEVSDGPWHNGRDTILIGDAAHAMMPFAAQGAAMAIEDAWELAAFLDSGRSQPQALAAFVEHRKKRIGKVRARGAFNRFAYHASGPVGLARNLVLSRKRPEDLAADLDWLYGYSAGD</sequence>
<feature type="domain" description="FAD-binding" evidence="6">
    <location>
        <begin position="5"/>
        <end position="342"/>
    </location>
</feature>
<dbReference type="Pfam" id="PF01494">
    <property type="entry name" value="FAD_binding_3"/>
    <property type="match status" value="1"/>
</dbReference>
<dbReference type="OrthoDB" id="4230779at2"/>
<dbReference type="InterPro" id="IPR002938">
    <property type="entry name" value="FAD-bd"/>
</dbReference>
<dbReference type="InterPro" id="IPR050493">
    <property type="entry name" value="FAD-dep_Monooxygenase_BioMet"/>
</dbReference>
<reference evidence="7 8" key="1">
    <citation type="submission" date="2016-02" db="EMBL/GenBank/DDBJ databases">
        <title>Genome sequencing of a beta-galactosidase producing bacteria Rhizobium sp. 59.</title>
        <authorList>
            <person name="Wang D."/>
            <person name="Kot W."/>
            <person name="Qin Y."/>
            <person name="Hansen L."/>
            <person name="Naqvi K."/>
            <person name="Rensing C."/>
        </authorList>
    </citation>
    <scope>NUCLEOTIDE SEQUENCE [LARGE SCALE GENOMIC DNA]</scope>
    <source>
        <strain evidence="7 8">59</strain>
    </source>
</reference>
<evidence type="ECO:0000256" key="2">
    <source>
        <dbReference type="ARBA" id="ARBA00022630"/>
    </source>
</evidence>
<dbReference type="AlphaFoldDB" id="A0A657LL52"/>
<keyword evidence="5" id="KW-0503">Monooxygenase</keyword>
<comment type="caution">
    <text evidence="7">The sequence shown here is derived from an EMBL/GenBank/DDBJ whole genome shotgun (WGS) entry which is preliminary data.</text>
</comment>
<evidence type="ECO:0000259" key="6">
    <source>
        <dbReference type="Pfam" id="PF01494"/>
    </source>
</evidence>
<keyword evidence="4" id="KW-0560">Oxidoreductase</keyword>
<gene>
    <name evidence="7" type="ORF">AX760_08690</name>
</gene>
<evidence type="ECO:0000256" key="1">
    <source>
        <dbReference type="ARBA" id="ARBA00001974"/>
    </source>
</evidence>
<dbReference type="Proteomes" id="UP000182661">
    <property type="component" value="Unassembled WGS sequence"/>
</dbReference>
<dbReference type="Gene3D" id="3.50.50.60">
    <property type="entry name" value="FAD/NAD(P)-binding domain"/>
    <property type="match status" value="1"/>
</dbReference>
<dbReference type="InterPro" id="IPR036188">
    <property type="entry name" value="FAD/NAD-bd_sf"/>
</dbReference>
<accession>A0A657LL52</accession>
<dbReference type="SUPFAM" id="SSF54373">
    <property type="entry name" value="FAD-linked reductases, C-terminal domain"/>
    <property type="match status" value="1"/>
</dbReference>
<organism evidence="7 8">
    <name type="scientific">Pararhizobium antarcticum</name>
    <dbReference type="NCBI Taxonomy" id="1798805"/>
    <lineage>
        <taxon>Bacteria</taxon>
        <taxon>Pseudomonadati</taxon>
        <taxon>Pseudomonadota</taxon>
        <taxon>Alphaproteobacteria</taxon>
        <taxon>Hyphomicrobiales</taxon>
        <taxon>Rhizobiaceae</taxon>
        <taxon>Rhizobium/Agrobacterium group</taxon>
        <taxon>Pararhizobium</taxon>
    </lineage>
</organism>
<evidence type="ECO:0000313" key="7">
    <source>
        <dbReference type="EMBL" id="OJF89995.1"/>
    </source>
</evidence>
<evidence type="ECO:0000313" key="8">
    <source>
        <dbReference type="Proteomes" id="UP000182661"/>
    </source>
</evidence>